<dbReference type="GO" id="GO:0006003">
    <property type="term" value="P:fructose 2,6-bisphosphate metabolic process"/>
    <property type="evidence" value="ECO:0007669"/>
    <property type="project" value="InterPro"/>
</dbReference>
<dbReference type="InterPro" id="IPR029033">
    <property type="entry name" value="His_PPase_superfam"/>
</dbReference>
<feature type="binding site" evidence="6">
    <location>
        <begin position="8"/>
        <end position="15"/>
    </location>
    <ligand>
        <name>substrate</name>
    </ligand>
</feature>
<gene>
    <name evidence="7" type="ORF">COK38_19610</name>
</gene>
<name>A0AA44Q7S0_BACCE</name>
<dbReference type="PIRSF" id="PIRSF000709">
    <property type="entry name" value="6PFK_2-Ptase"/>
    <property type="match status" value="1"/>
</dbReference>
<dbReference type="PRINTS" id="PR00991">
    <property type="entry name" value="6PFRUCTKNASE"/>
</dbReference>
<dbReference type="SMART" id="SM00855">
    <property type="entry name" value="PGAM"/>
    <property type="match status" value="1"/>
</dbReference>
<keyword evidence="3" id="KW-0324">Glycolysis</keyword>
<dbReference type="EC" id="5.4.2.11" evidence="2"/>
<accession>A0AA44Q7S0</accession>
<dbReference type="SUPFAM" id="SSF53254">
    <property type="entry name" value="Phosphoglycerate mutase-like"/>
    <property type="match status" value="1"/>
</dbReference>
<dbReference type="InterPro" id="IPR005952">
    <property type="entry name" value="Phosphogly_mut1"/>
</dbReference>
<dbReference type="Gene3D" id="3.40.50.1240">
    <property type="entry name" value="Phosphoglycerate mutase-like"/>
    <property type="match status" value="1"/>
</dbReference>
<feature type="binding site" evidence="6">
    <location>
        <position position="58"/>
    </location>
    <ligand>
        <name>substrate</name>
    </ligand>
</feature>
<evidence type="ECO:0000256" key="4">
    <source>
        <dbReference type="ARBA" id="ARBA00023235"/>
    </source>
</evidence>
<dbReference type="InterPro" id="IPR001345">
    <property type="entry name" value="PG/BPGM_mutase_AS"/>
</dbReference>
<evidence type="ECO:0000256" key="3">
    <source>
        <dbReference type="ARBA" id="ARBA00023152"/>
    </source>
</evidence>
<evidence type="ECO:0000256" key="2">
    <source>
        <dbReference type="ARBA" id="ARBA00012028"/>
    </source>
</evidence>
<dbReference type="GO" id="GO:0005524">
    <property type="term" value="F:ATP binding"/>
    <property type="evidence" value="ECO:0007669"/>
    <property type="project" value="InterPro"/>
</dbReference>
<dbReference type="CDD" id="cd07067">
    <property type="entry name" value="HP_PGM_like"/>
    <property type="match status" value="1"/>
</dbReference>
<protein>
    <recommendedName>
        <fullName evidence="2">phosphoglycerate mutase (2,3-diphosphoglycerate-dependent)</fullName>
        <ecNumber evidence="2">5.4.2.11</ecNumber>
    </recommendedName>
</protein>
<evidence type="ECO:0000313" key="7">
    <source>
        <dbReference type="EMBL" id="PFR97436.1"/>
    </source>
</evidence>
<comment type="similarity">
    <text evidence="1">Belongs to the phosphoglycerate mutase family. BPG-dependent PGAM subfamily.</text>
</comment>
<evidence type="ECO:0000313" key="8">
    <source>
        <dbReference type="Proteomes" id="UP000226357"/>
    </source>
</evidence>
<organism evidence="7 8">
    <name type="scientific">Bacillus cereus</name>
    <dbReference type="NCBI Taxonomy" id="1396"/>
    <lineage>
        <taxon>Bacteria</taxon>
        <taxon>Bacillati</taxon>
        <taxon>Bacillota</taxon>
        <taxon>Bacilli</taxon>
        <taxon>Bacillales</taxon>
        <taxon>Bacillaceae</taxon>
        <taxon>Bacillus</taxon>
        <taxon>Bacillus cereus group</taxon>
    </lineage>
</organism>
<dbReference type="GO" id="GO:0004619">
    <property type="term" value="F:phosphoglycerate mutase activity"/>
    <property type="evidence" value="ECO:0007669"/>
    <property type="project" value="UniProtKB-EC"/>
</dbReference>
<feature type="active site" description="Tele-phosphohistidine intermediate" evidence="5">
    <location>
        <position position="9"/>
    </location>
</feature>
<dbReference type="InterPro" id="IPR003094">
    <property type="entry name" value="6Pfruct_kin"/>
</dbReference>
<dbReference type="Proteomes" id="UP000226357">
    <property type="component" value="Unassembled WGS sequence"/>
</dbReference>
<dbReference type="EMBL" id="NVBO01000238">
    <property type="protein sequence ID" value="PFR97436.1"/>
    <property type="molecule type" value="Genomic_DNA"/>
</dbReference>
<dbReference type="Pfam" id="PF00300">
    <property type="entry name" value="His_Phos_1"/>
    <property type="match status" value="1"/>
</dbReference>
<comment type="caution">
    <text evidence="7">The sequence shown here is derived from an EMBL/GenBank/DDBJ whole genome shotgun (WGS) entry which is preliminary data.</text>
</comment>
<evidence type="ECO:0000256" key="5">
    <source>
        <dbReference type="PIRSR" id="PIRSR613078-1"/>
    </source>
</evidence>
<dbReference type="PANTHER" id="PTHR11931">
    <property type="entry name" value="PHOSPHOGLYCERATE MUTASE"/>
    <property type="match status" value="1"/>
</dbReference>
<reference evidence="7 8" key="1">
    <citation type="submission" date="2017-09" db="EMBL/GenBank/DDBJ databases">
        <title>Large-scale bioinformatics analysis of Bacillus genomes uncovers conserved roles of natural products in bacterial physiology.</title>
        <authorList>
            <consortium name="Agbiome Team Llc"/>
            <person name="Bleich R.M."/>
            <person name="Grubbs K.J."/>
            <person name="Santa Maria K.C."/>
            <person name="Allen S.E."/>
            <person name="Farag S."/>
            <person name="Shank E.A."/>
            <person name="Bowers A."/>
        </authorList>
    </citation>
    <scope>NUCLEOTIDE SEQUENCE [LARGE SCALE GENOMIC DNA]</scope>
    <source>
        <strain evidence="7 8">AFS067272</strain>
    </source>
</reference>
<feature type="active site" description="Proton donor/acceptor" evidence="5">
    <location>
        <position position="82"/>
    </location>
</feature>
<evidence type="ECO:0000256" key="6">
    <source>
        <dbReference type="PIRSR" id="PIRSR613078-2"/>
    </source>
</evidence>
<keyword evidence="4" id="KW-0413">Isomerase</keyword>
<dbReference type="AlphaFoldDB" id="A0AA44Q7S0"/>
<evidence type="ECO:0000256" key="1">
    <source>
        <dbReference type="ARBA" id="ARBA00006717"/>
    </source>
</evidence>
<sequence>MMRIYLTRHGQTEWNIENRMQGWKDSALTPEGINNAISLGNSLKNIEFNAIYTSTSSRAVNTAKLLSSQSNTSLILNPNLREINMGAWEGKTHEEIKKAYPAQYKNFWENPIYYEPDGGETLEQFVDRVVSVFNTIISTHQEGNILIVTHAIFLKALLMHVKGESITNLWDPPFIHGTSLTVLEIKDENYTIQLEGDTTHLNTPVTTQ</sequence>
<dbReference type="InterPro" id="IPR013078">
    <property type="entry name" value="His_Pase_superF_clade-1"/>
</dbReference>
<dbReference type="PROSITE" id="PS00175">
    <property type="entry name" value="PG_MUTASE"/>
    <property type="match status" value="1"/>
</dbReference>
<proteinExistence type="inferred from homology"/>
<dbReference type="GO" id="GO:0006096">
    <property type="term" value="P:glycolytic process"/>
    <property type="evidence" value="ECO:0007669"/>
    <property type="project" value="UniProtKB-KW"/>
</dbReference>